<dbReference type="WBParaSite" id="NBR_0002256101-mRNA-1">
    <property type="protein sequence ID" value="NBR_0002256101-mRNA-1"/>
    <property type="gene ID" value="NBR_0002256101"/>
</dbReference>
<evidence type="ECO:0000256" key="1">
    <source>
        <dbReference type="SAM" id="Coils"/>
    </source>
</evidence>
<accession>A0A0N4YZ89</accession>
<evidence type="ECO:0000313" key="4">
    <source>
        <dbReference type="WBParaSite" id="NBR_0002256101-mRNA-1"/>
    </source>
</evidence>
<gene>
    <name evidence="2" type="ORF">NBR_LOCUS22562</name>
</gene>
<evidence type="ECO:0000313" key="2">
    <source>
        <dbReference type="EMBL" id="VDL87483.1"/>
    </source>
</evidence>
<protein>
    <submittedName>
        <fullName evidence="4">BAG domain-containing protein</fullName>
    </submittedName>
</protein>
<keyword evidence="3" id="KW-1185">Reference proteome</keyword>
<sequence length="115" mass="13148">MDGKGKRILLKAYSLVTAVVKNTSEARTKLKSAFRVETSALVLVENDCSNLNKKLQNETEKQEGLEETCRFVDSNIKLALSNILKALVETERDTKKREDARKAFENFEHDMLTLW</sequence>
<reference evidence="2 3" key="2">
    <citation type="submission" date="2018-11" db="EMBL/GenBank/DDBJ databases">
        <authorList>
            <consortium name="Pathogen Informatics"/>
        </authorList>
    </citation>
    <scope>NUCLEOTIDE SEQUENCE [LARGE SCALE GENOMIC DNA]</scope>
</reference>
<evidence type="ECO:0000313" key="3">
    <source>
        <dbReference type="Proteomes" id="UP000271162"/>
    </source>
</evidence>
<organism evidence="4">
    <name type="scientific">Nippostrongylus brasiliensis</name>
    <name type="common">Rat hookworm</name>
    <dbReference type="NCBI Taxonomy" id="27835"/>
    <lineage>
        <taxon>Eukaryota</taxon>
        <taxon>Metazoa</taxon>
        <taxon>Ecdysozoa</taxon>
        <taxon>Nematoda</taxon>
        <taxon>Chromadorea</taxon>
        <taxon>Rhabditida</taxon>
        <taxon>Rhabditina</taxon>
        <taxon>Rhabditomorpha</taxon>
        <taxon>Strongyloidea</taxon>
        <taxon>Heligmosomidae</taxon>
        <taxon>Nippostrongylus</taxon>
    </lineage>
</organism>
<keyword evidence="1" id="KW-0175">Coiled coil</keyword>
<dbReference type="Proteomes" id="UP000271162">
    <property type="component" value="Unassembled WGS sequence"/>
</dbReference>
<dbReference type="AlphaFoldDB" id="A0A0N4YZ89"/>
<name>A0A0N4YZ89_NIPBR</name>
<dbReference type="EMBL" id="UYSL01028359">
    <property type="protein sequence ID" value="VDL87483.1"/>
    <property type="molecule type" value="Genomic_DNA"/>
</dbReference>
<reference evidence="4" key="1">
    <citation type="submission" date="2017-02" db="UniProtKB">
        <authorList>
            <consortium name="WormBaseParasite"/>
        </authorList>
    </citation>
    <scope>IDENTIFICATION</scope>
</reference>
<feature type="coiled-coil region" evidence="1">
    <location>
        <begin position="41"/>
        <end position="68"/>
    </location>
</feature>
<proteinExistence type="predicted"/>